<dbReference type="InterPro" id="IPR029058">
    <property type="entry name" value="AB_hydrolase_fold"/>
</dbReference>
<keyword evidence="6" id="KW-1185">Reference proteome</keyword>
<evidence type="ECO:0000259" key="4">
    <source>
        <dbReference type="Pfam" id="PF24883"/>
    </source>
</evidence>
<reference evidence="5" key="1">
    <citation type="submission" date="2022-11" db="EMBL/GenBank/DDBJ databases">
        <authorList>
            <person name="Petersen C."/>
        </authorList>
    </citation>
    <scope>NUCLEOTIDE SEQUENCE</scope>
    <source>
        <strain evidence="5">IBT 26290</strain>
    </source>
</reference>
<dbReference type="SUPFAM" id="SSF53474">
    <property type="entry name" value="alpha/beta-Hydrolases"/>
    <property type="match status" value="1"/>
</dbReference>
<accession>A0A9W9LSG0</accession>
<gene>
    <name evidence="5" type="ORF">N7482_000930</name>
</gene>
<dbReference type="SUPFAM" id="SSF52540">
    <property type="entry name" value="P-loop containing nucleoside triphosphate hydrolases"/>
    <property type="match status" value="1"/>
</dbReference>
<dbReference type="Proteomes" id="UP001149163">
    <property type="component" value="Unassembled WGS sequence"/>
</dbReference>
<feature type="transmembrane region" description="Helical" evidence="3">
    <location>
        <begin position="1410"/>
        <end position="1431"/>
    </location>
</feature>
<evidence type="ECO:0000256" key="1">
    <source>
        <dbReference type="ARBA" id="ARBA00022737"/>
    </source>
</evidence>
<dbReference type="EMBL" id="JAPQKN010000001">
    <property type="protein sequence ID" value="KAJ5175053.1"/>
    <property type="molecule type" value="Genomic_DNA"/>
</dbReference>
<comment type="caution">
    <text evidence="5">The sequence shown here is derived from an EMBL/GenBank/DDBJ whole genome shotgun (WGS) entry which is preliminary data.</text>
</comment>
<evidence type="ECO:0000313" key="5">
    <source>
        <dbReference type="EMBL" id="KAJ5175053.1"/>
    </source>
</evidence>
<dbReference type="RefSeq" id="XP_056546661.1">
    <property type="nucleotide sequence ID" value="XM_056683055.1"/>
</dbReference>
<evidence type="ECO:0000313" key="6">
    <source>
        <dbReference type="Proteomes" id="UP001149163"/>
    </source>
</evidence>
<feature type="transmembrane region" description="Helical" evidence="3">
    <location>
        <begin position="1762"/>
        <end position="1782"/>
    </location>
</feature>
<dbReference type="GO" id="GO:0017000">
    <property type="term" value="P:antibiotic biosynthetic process"/>
    <property type="evidence" value="ECO:0007669"/>
    <property type="project" value="UniProtKB-ARBA"/>
</dbReference>
<dbReference type="PANTHER" id="PTHR10039">
    <property type="entry name" value="AMELOGENIN"/>
    <property type="match status" value="1"/>
</dbReference>
<proteinExistence type="predicted"/>
<feature type="region of interest" description="Disordered" evidence="2">
    <location>
        <begin position="1543"/>
        <end position="1587"/>
    </location>
</feature>
<evidence type="ECO:0000256" key="2">
    <source>
        <dbReference type="SAM" id="MobiDB-lite"/>
    </source>
</evidence>
<dbReference type="InterPro" id="IPR056884">
    <property type="entry name" value="NPHP3-like_N"/>
</dbReference>
<reference evidence="5" key="2">
    <citation type="journal article" date="2023" name="IMA Fungus">
        <title>Comparative genomic study of the Penicillium genus elucidates a diverse pangenome and 15 lateral gene transfer events.</title>
        <authorList>
            <person name="Petersen C."/>
            <person name="Sorensen T."/>
            <person name="Nielsen M.R."/>
            <person name="Sondergaard T.E."/>
            <person name="Sorensen J.L."/>
            <person name="Fitzpatrick D.A."/>
            <person name="Frisvad J.C."/>
            <person name="Nielsen K.L."/>
        </authorList>
    </citation>
    <scope>NUCLEOTIDE SEQUENCE</scope>
    <source>
        <strain evidence="5">IBT 26290</strain>
    </source>
</reference>
<keyword evidence="3" id="KW-0812">Transmembrane</keyword>
<keyword evidence="3" id="KW-1133">Transmembrane helix</keyword>
<keyword evidence="1" id="KW-0677">Repeat</keyword>
<dbReference type="GeneID" id="81422231"/>
<name>A0A9W9LSG0_9EURO</name>
<feature type="transmembrane region" description="Helical" evidence="3">
    <location>
        <begin position="1438"/>
        <end position="1458"/>
    </location>
</feature>
<keyword evidence="3" id="KW-0472">Membrane</keyword>
<feature type="compositionally biased region" description="Basic and acidic residues" evidence="2">
    <location>
        <begin position="1"/>
        <end position="19"/>
    </location>
</feature>
<dbReference type="Pfam" id="PF24883">
    <property type="entry name" value="NPHP3_N"/>
    <property type="match status" value="1"/>
</dbReference>
<sequence>MSAELQSERRKGRLHEERPAQQPPPDQHDEYHGEVAIDIIVVHGLGSKYATTWATKLKDGSRFHWLREKLGPDVPQARILGFEYGSEWYRDPAYTSLEECGVELLGCVIRDRQHHGRTEMCSTRRKRPIIFIAHSFGGLVVKQALVTAYERWKDADKGQGESAATTIDAVWRVKAANYRDFLCSVAGVIFLGTPHRGSSFSRWARAKMIYGSIMGQQSHPELLKVLKANSEPLEKLQQGFETVCNDSRVLNIRPRCYRETRQVPLPPWIVVPAESAWLENADNGALDANHMEMNTFQPGPDANYDKILCDIRLISSSASRSVKHRLERWKYGSIVAESDRNVVEHWLDASRKPQIQHLHGKLACQRTAPYTCGWLQELDDYGKWVSKDTRKNVLWIHGKPASGKSVLAAYLIDALSNASEAQEASRFSVCNNPRSSPTCGSKVIKTTVLYFFCDVDQSHDKPVGVLGTLIHQLLSAHDTDEVMFARVYQWKEKTPTSKVDASTLLRLLQELLSLVLGNVFIVVDGLDDSPYGTDVLKALLAIAATANSTRLVLFSQRRESLRDVLDSNLAVVNFSITDHTRQDIDHYVEDRTLQMLDRRPALEPNGKIIIQKLQTSSQGMFEFVNMTLHNIENHIADIEDVDEYLDTLPSGLTGVYEKIFTRLSHSTEDIKRRIRTALQILTVTAVPITSLDLHTALRVSETMGKATKERIWWSETTAANASRELKLLLDSLVEIDPHQVAKLVHSSLRKTLLLQQEASWDDESHAGTRLWYQFTAAEAHLLLAQICVVVISETTLSQAHAFLPHQRPLVQHAWNYWAYHLRTSGFTLANKHSCVVFDRMLRHVHQHTLSFLQALGNFTTSPLTPVLGGKKYTLLEYRQSLQRAQGALTSAINCVCATRQAIPIAAKLHESRERVPHDLTDVSAETYYEALMKKTRSAVSELRARFVKDKTQVERVRLDALVENTSIGKIFQNEYTHDIAALLDASRSLRLLALSLTVNPIHTILTQKVNTLGFSPINLLVDVAQLFEEAASFPYWQHLPAMLDAADAFVCGDADPQAEPAKFVLQSLHHQRQNTSLESPPDLNLTDTPPDKLVREVRELTEVKGSRWIATRYALHMIGAGIDNEVDDENGLFRTMVITPLVNLRLKEKFFMVEANDGSWPLFLNPQATLDLTAPTSLRDKPVKEVIAALPSLLKFVFIRYIMALLHAIAEIPRASLVAHYIQLTVSRSELIESARHFKQLYQRRPLVFRHLCAIVLLYFIRSTYFPLLGAHAMARPWTELPLAYRHPAAYLNLQTGIEATFWLKYTIIMRLYHAVGRACVKYSLETDPTQPHTRSIDTLATFYNLLSIEKNIFGISFTCAVLTAAAKVILYEPDNVEAISRLTYLFTLANLLGIFNMLAGAVLQQEQASFLQGLPVVILQFVVFFAAINYQLALLAFSLRILFWVLWPVTAPLIALWKVGLHAYAPFLKFGGVVCFILVVFLAVDGLNTAIADPHDLEGSRRAVQRALDNISSLRDKPESLVLGEFPLGPKGEAPALTVLSSSEEDDDDSWIWPEDTIQDDNEDRPSDRPPPDIITNDMQTPAPPGAAQHFGDILSAELGDAVREIIQLLENARAGGFTGFGRNSIDSNTYLGNQRGSGWRMHIGQPRLTNFMRKDLHLGRRMDDWHTQNNHLGTLHSLHSSSAFGTSDRIPWRGMGPMSRFRDQAGDYHQVTTTTTTYHRREVHESSSWNFNFNTPGSTLSYSSTHSGPPGLFENIFSRLGLFFIAAVWLYIIWTFWWLWTTPSDVASSGSGSSSVIVRTSCWHFGIPLGYIYVGYGCDGFIFEVLGFRLI</sequence>
<feature type="region of interest" description="Disordered" evidence="2">
    <location>
        <begin position="1"/>
        <end position="30"/>
    </location>
</feature>
<dbReference type="OrthoDB" id="194358at2759"/>
<dbReference type="Gene3D" id="3.40.50.300">
    <property type="entry name" value="P-loop containing nucleotide triphosphate hydrolases"/>
    <property type="match status" value="1"/>
</dbReference>
<feature type="domain" description="Nephrocystin 3-like N-terminal" evidence="4">
    <location>
        <begin position="371"/>
        <end position="554"/>
    </location>
</feature>
<feature type="transmembrane region" description="Helical" evidence="3">
    <location>
        <begin position="1247"/>
        <end position="1268"/>
    </location>
</feature>
<dbReference type="GO" id="GO:0072330">
    <property type="term" value="P:monocarboxylic acid biosynthetic process"/>
    <property type="evidence" value="ECO:0007669"/>
    <property type="project" value="UniProtKB-ARBA"/>
</dbReference>
<evidence type="ECO:0000256" key="3">
    <source>
        <dbReference type="SAM" id="Phobius"/>
    </source>
</evidence>
<protein>
    <recommendedName>
        <fullName evidence="4">Nephrocystin 3-like N-terminal domain-containing protein</fullName>
    </recommendedName>
</protein>
<dbReference type="Gene3D" id="3.40.50.1820">
    <property type="entry name" value="alpha/beta hydrolase"/>
    <property type="match status" value="1"/>
</dbReference>
<feature type="transmembrane region" description="Helical" evidence="3">
    <location>
        <begin position="1353"/>
        <end position="1371"/>
    </location>
</feature>
<dbReference type="InterPro" id="IPR027417">
    <property type="entry name" value="P-loop_NTPase"/>
</dbReference>
<feature type="transmembrane region" description="Helical" evidence="3">
    <location>
        <begin position="1383"/>
        <end position="1404"/>
    </location>
</feature>
<feature type="transmembrane region" description="Helical" evidence="3">
    <location>
        <begin position="1464"/>
        <end position="1485"/>
    </location>
</feature>
<organism evidence="5 6">
    <name type="scientific">Penicillium canariense</name>
    <dbReference type="NCBI Taxonomy" id="189055"/>
    <lineage>
        <taxon>Eukaryota</taxon>
        <taxon>Fungi</taxon>
        <taxon>Dikarya</taxon>
        <taxon>Ascomycota</taxon>
        <taxon>Pezizomycotina</taxon>
        <taxon>Eurotiomycetes</taxon>
        <taxon>Eurotiomycetidae</taxon>
        <taxon>Eurotiales</taxon>
        <taxon>Aspergillaceae</taxon>
        <taxon>Penicillium</taxon>
    </lineage>
</organism>